<dbReference type="Proteomes" id="UP001302676">
    <property type="component" value="Unassembled WGS sequence"/>
</dbReference>
<dbReference type="EMBL" id="MU853601">
    <property type="protein sequence ID" value="KAK4142120.1"/>
    <property type="molecule type" value="Genomic_DNA"/>
</dbReference>
<evidence type="ECO:0000256" key="1">
    <source>
        <dbReference type="SAM" id="MobiDB-lite"/>
    </source>
</evidence>
<organism evidence="2 3">
    <name type="scientific">Dichotomopilus funicola</name>
    <dbReference type="NCBI Taxonomy" id="1934379"/>
    <lineage>
        <taxon>Eukaryota</taxon>
        <taxon>Fungi</taxon>
        <taxon>Dikarya</taxon>
        <taxon>Ascomycota</taxon>
        <taxon>Pezizomycotina</taxon>
        <taxon>Sordariomycetes</taxon>
        <taxon>Sordariomycetidae</taxon>
        <taxon>Sordariales</taxon>
        <taxon>Chaetomiaceae</taxon>
        <taxon>Dichotomopilus</taxon>
    </lineage>
</organism>
<evidence type="ECO:0000313" key="3">
    <source>
        <dbReference type="Proteomes" id="UP001302676"/>
    </source>
</evidence>
<dbReference type="GeneID" id="87817917"/>
<feature type="region of interest" description="Disordered" evidence="1">
    <location>
        <begin position="47"/>
        <end position="66"/>
    </location>
</feature>
<keyword evidence="3" id="KW-1185">Reference proteome</keyword>
<reference evidence="2" key="1">
    <citation type="journal article" date="2023" name="Mol. Phylogenet. Evol.">
        <title>Genome-scale phylogeny and comparative genomics of the fungal order Sordariales.</title>
        <authorList>
            <person name="Hensen N."/>
            <person name="Bonometti L."/>
            <person name="Westerberg I."/>
            <person name="Brannstrom I.O."/>
            <person name="Guillou S."/>
            <person name="Cros-Aarteil S."/>
            <person name="Calhoun S."/>
            <person name="Haridas S."/>
            <person name="Kuo A."/>
            <person name="Mondo S."/>
            <person name="Pangilinan J."/>
            <person name="Riley R."/>
            <person name="LaButti K."/>
            <person name="Andreopoulos B."/>
            <person name="Lipzen A."/>
            <person name="Chen C."/>
            <person name="Yan M."/>
            <person name="Daum C."/>
            <person name="Ng V."/>
            <person name="Clum A."/>
            <person name="Steindorff A."/>
            <person name="Ohm R.A."/>
            <person name="Martin F."/>
            <person name="Silar P."/>
            <person name="Natvig D.O."/>
            <person name="Lalanne C."/>
            <person name="Gautier V."/>
            <person name="Ament-Velasquez S.L."/>
            <person name="Kruys A."/>
            <person name="Hutchinson M.I."/>
            <person name="Powell A.J."/>
            <person name="Barry K."/>
            <person name="Miller A.N."/>
            <person name="Grigoriev I.V."/>
            <person name="Debuchy R."/>
            <person name="Gladieux P."/>
            <person name="Hiltunen Thoren M."/>
            <person name="Johannesson H."/>
        </authorList>
    </citation>
    <scope>NUCLEOTIDE SEQUENCE</scope>
    <source>
        <strain evidence="2">CBS 141.50</strain>
    </source>
</reference>
<feature type="compositionally biased region" description="Basic and acidic residues" evidence="1">
    <location>
        <begin position="122"/>
        <end position="140"/>
    </location>
</feature>
<dbReference type="RefSeq" id="XP_062635491.1">
    <property type="nucleotide sequence ID" value="XM_062781304.1"/>
</dbReference>
<sequence length="204" mass="23996">MCLIQVTHFQCGHTFEGRTRRCAAYHERRVAAAPTLCNFPLFRHHSTHTRTSQCPDTRRNNKEAPTMCSQACVQRLMDRQRKQEREELRQEQQKRERARAVARQYRAAKDKAEQWEAAVQQRARERQQELERERERERQTGRGQRSRGKPPVPPKDEPMGESGSRGFSSEELFSEELFTVSLIEILPGKLVENIPDETRPEKHF</sequence>
<gene>
    <name evidence="2" type="ORF">C8A04DRAFT_30234</name>
</gene>
<feature type="compositionally biased region" description="Low complexity" evidence="1">
    <location>
        <begin position="160"/>
        <end position="170"/>
    </location>
</feature>
<dbReference type="AlphaFoldDB" id="A0AAN6UZU9"/>
<feature type="region of interest" description="Disordered" evidence="1">
    <location>
        <begin position="110"/>
        <end position="170"/>
    </location>
</feature>
<protein>
    <submittedName>
        <fullName evidence="2">Uncharacterized protein</fullName>
    </submittedName>
</protein>
<evidence type="ECO:0000313" key="2">
    <source>
        <dbReference type="EMBL" id="KAK4142120.1"/>
    </source>
</evidence>
<name>A0AAN6UZU9_9PEZI</name>
<comment type="caution">
    <text evidence="2">The sequence shown here is derived from an EMBL/GenBank/DDBJ whole genome shotgun (WGS) entry which is preliminary data.</text>
</comment>
<reference evidence="2" key="2">
    <citation type="submission" date="2023-05" db="EMBL/GenBank/DDBJ databases">
        <authorList>
            <consortium name="Lawrence Berkeley National Laboratory"/>
            <person name="Steindorff A."/>
            <person name="Hensen N."/>
            <person name="Bonometti L."/>
            <person name="Westerberg I."/>
            <person name="Brannstrom I.O."/>
            <person name="Guillou S."/>
            <person name="Cros-Aarteil S."/>
            <person name="Calhoun S."/>
            <person name="Haridas S."/>
            <person name="Kuo A."/>
            <person name="Mondo S."/>
            <person name="Pangilinan J."/>
            <person name="Riley R."/>
            <person name="Labutti K."/>
            <person name="Andreopoulos B."/>
            <person name="Lipzen A."/>
            <person name="Chen C."/>
            <person name="Yanf M."/>
            <person name="Daum C."/>
            <person name="Ng V."/>
            <person name="Clum A."/>
            <person name="Ohm R."/>
            <person name="Martin F."/>
            <person name="Silar P."/>
            <person name="Natvig D."/>
            <person name="Lalanne C."/>
            <person name="Gautier V."/>
            <person name="Ament-Velasquez S.L."/>
            <person name="Kruys A."/>
            <person name="Hutchinson M.I."/>
            <person name="Powell A.J."/>
            <person name="Barry K."/>
            <person name="Miller A.N."/>
            <person name="Grigoriev I.V."/>
            <person name="Debuchy R."/>
            <person name="Gladieux P."/>
            <person name="Thoren M.H."/>
            <person name="Johannesson H."/>
        </authorList>
    </citation>
    <scope>NUCLEOTIDE SEQUENCE</scope>
    <source>
        <strain evidence="2">CBS 141.50</strain>
    </source>
</reference>
<accession>A0AAN6UZU9</accession>
<proteinExistence type="predicted"/>